<evidence type="ECO:0000259" key="1">
    <source>
        <dbReference type="Pfam" id="PF07811"/>
    </source>
</evidence>
<reference evidence="2 3" key="1">
    <citation type="submission" date="2020-08" db="EMBL/GenBank/DDBJ databases">
        <title>Edaphobacter telluris sp. nov. and Acidobacterium dinghuensis sp. nov., two acidobacteria isolated from forest soil.</title>
        <authorList>
            <person name="Fu J."/>
            <person name="Qiu L."/>
        </authorList>
    </citation>
    <scope>NUCLEOTIDE SEQUENCE [LARGE SCALE GENOMIC DNA]</scope>
    <source>
        <strain evidence="2">4Y35</strain>
    </source>
</reference>
<keyword evidence="3" id="KW-1185">Reference proteome</keyword>
<sequence length="143" mass="15274">MAIASAVLLALLFGIIQIAFALYTYDFASEGAREGTRYAIVRGSSSCTNTPNLTNCNATAAQIQNYVKGLGYPGINSSNLTVTTTWYTASAEPTSWSICSSGTCNAPGNAVQVAVTYAMPLWIPFWKRQTVNISSNSQMIIAQ</sequence>
<dbReference type="AlphaFoldDB" id="A0A7G8BQX6"/>
<evidence type="ECO:0000313" key="2">
    <source>
        <dbReference type="EMBL" id="QNI34946.1"/>
    </source>
</evidence>
<feature type="domain" description="TadE-like" evidence="1">
    <location>
        <begin position="1"/>
        <end position="37"/>
    </location>
</feature>
<dbReference type="KEGG" id="adin:H7849_12300"/>
<accession>A0A7G8BQX6</accession>
<dbReference type="Proteomes" id="UP000515312">
    <property type="component" value="Chromosome"/>
</dbReference>
<organism evidence="2 3">
    <name type="scientific">Alloacidobacterium dinghuense</name>
    <dbReference type="NCBI Taxonomy" id="2763107"/>
    <lineage>
        <taxon>Bacteria</taxon>
        <taxon>Pseudomonadati</taxon>
        <taxon>Acidobacteriota</taxon>
        <taxon>Terriglobia</taxon>
        <taxon>Terriglobales</taxon>
        <taxon>Acidobacteriaceae</taxon>
        <taxon>Alloacidobacterium</taxon>
    </lineage>
</organism>
<dbReference type="Pfam" id="PF07811">
    <property type="entry name" value="TadE"/>
    <property type="match status" value="1"/>
</dbReference>
<evidence type="ECO:0000313" key="3">
    <source>
        <dbReference type="Proteomes" id="UP000515312"/>
    </source>
</evidence>
<dbReference type="InterPro" id="IPR012495">
    <property type="entry name" value="TadE-like_dom"/>
</dbReference>
<dbReference type="EMBL" id="CP060394">
    <property type="protein sequence ID" value="QNI34946.1"/>
    <property type="molecule type" value="Genomic_DNA"/>
</dbReference>
<proteinExistence type="predicted"/>
<name>A0A7G8BQX6_9BACT</name>
<gene>
    <name evidence="2" type="ORF">H7849_12300</name>
</gene>
<protein>
    <submittedName>
        <fullName evidence="2">Pilus assembly protein</fullName>
    </submittedName>
</protein>